<dbReference type="InterPro" id="IPR014555">
    <property type="entry name" value="RecF-like"/>
</dbReference>
<evidence type="ECO:0000259" key="1">
    <source>
        <dbReference type="Pfam" id="PF13304"/>
    </source>
</evidence>
<accession>A0ABV3ZP62</accession>
<proteinExistence type="predicted"/>
<comment type="caution">
    <text evidence="2">The sequence shown here is derived from an EMBL/GenBank/DDBJ whole genome shotgun (WGS) entry which is preliminary data.</text>
</comment>
<dbReference type="Pfam" id="PF13304">
    <property type="entry name" value="AAA_21"/>
    <property type="match status" value="1"/>
</dbReference>
<name>A0ABV3ZP62_9BURK</name>
<dbReference type="InterPro" id="IPR027417">
    <property type="entry name" value="P-loop_NTPase"/>
</dbReference>
<evidence type="ECO:0000313" key="2">
    <source>
        <dbReference type="EMBL" id="MEX8191426.1"/>
    </source>
</evidence>
<dbReference type="SUPFAM" id="SSF52540">
    <property type="entry name" value="P-loop containing nucleoside triphosphate hydrolases"/>
    <property type="match status" value="1"/>
</dbReference>
<reference evidence="2 3" key="1">
    <citation type="journal article" date="2013" name="Int. J. Syst. Evol. Microbiol.">
        <title>Comamonas guangdongensis sp. nov., isolated from subterranean forest sediment, and emended description of the genus Comamonas.</title>
        <authorList>
            <person name="Zhang J."/>
            <person name="Wang Y."/>
            <person name="Zhou S."/>
            <person name="Wu C."/>
            <person name="He J."/>
            <person name="Li F."/>
        </authorList>
    </citation>
    <scope>NUCLEOTIDE SEQUENCE [LARGE SCALE GENOMIC DNA]</scope>
    <source>
        <strain evidence="2 3">CCTCC AB2011133</strain>
    </source>
</reference>
<organism evidence="2 3">
    <name type="scientific">Comamonas guangdongensis</name>
    <dbReference type="NCBI Taxonomy" id="510515"/>
    <lineage>
        <taxon>Bacteria</taxon>
        <taxon>Pseudomonadati</taxon>
        <taxon>Pseudomonadota</taxon>
        <taxon>Betaproteobacteria</taxon>
        <taxon>Burkholderiales</taxon>
        <taxon>Comamonadaceae</taxon>
        <taxon>Comamonas</taxon>
    </lineage>
</organism>
<dbReference type="PANTHER" id="PTHR32182">
    <property type="entry name" value="DNA REPLICATION AND REPAIR PROTEIN RECF"/>
    <property type="match status" value="1"/>
</dbReference>
<dbReference type="InterPro" id="IPR003959">
    <property type="entry name" value="ATPase_AAA_core"/>
</dbReference>
<dbReference type="PIRSF" id="PIRSF029347">
    <property type="entry name" value="RecF"/>
    <property type="match status" value="1"/>
</dbReference>
<dbReference type="PANTHER" id="PTHR32182:SF25">
    <property type="entry name" value="SLR1056 PROTEIN"/>
    <property type="match status" value="1"/>
</dbReference>
<keyword evidence="3" id="KW-1185">Reference proteome</keyword>
<feature type="domain" description="ATPase AAA-type core" evidence="1">
    <location>
        <begin position="160"/>
        <end position="353"/>
    </location>
</feature>
<dbReference type="RefSeq" id="WP_369336651.1">
    <property type="nucleotide sequence ID" value="NZ_JBFYGN010000001.1"/>
</dbReference>
<gene>
    <name evidence="2" type="ORF">AB6724_01075</name>
</gene>
<dbReference type="Proteomes" id="UP001561046">
    <property type="component" value="Unassembled WGS sequence"/>
</dbReference>
<protein>
    <submittedName>
        <fullName evidence="2">AAA family ATPase</fullName>
    </submittedName>
</protein>
<dbReference type="Gene3D" id="3.40.50.300">
    <property type="entry name" value="P-loop containing nucleotide triphosphate hydrolases"/>
    <property type="match status" value="2"/>
</dbReference>
<evidence type="ECO:0000313" key="3">
    <source>
        <dbReference type="Proteomes" id="UP001561046"/>
    </source>
</evidence>
<sequence length="414" mass="45026">MLATLAIANYRSLRHLVMPLGRLTVVTGPNGSGKSSVYKSLRLLGDIAYGGAVQSLVREGGLPSTLWAGPEEITAAMRRGEHPVQGTVRRKTERLQLGFASQGRDGLSYAIALGRPAPSSVPQPFAQDPEIKSEAVWAGPVYRPASLLVERKGPALNLRSDSPGAGRARWQTLERPVARWASMMTELVDPRGAPEIITLREEIRAWRFYDHFRTDADAPARQPQLGCYTPVLSGDGHDLAAALLTIQEIGDLEALEQAVADAFSGARLAIAGEGGRLLLQMHQPGLLRPLGAAELSDGTLRYLLLIAALLSPRPPRLLVLNEPETSLHPDLLPALGRLIARAACHTQLIVVTHAKRLLNALEDTQFSRAAPEDEGADEPALPDWQPIHLEKELGETSIANLSQRELPRWDWPQT</sequence>
<dbReference type="EMBL" id="JBFYGN010000001">
    <property type="protein sequence ID" value="MEX8191426.1"/>
    <property type="molecule type" value="Genomic_DNA"/>
</dbReference>